<comment type="caution">
    <text evidence="1">The sequence shown here is derived from an EMBL/GenBank/DDBJ whole genome shotgun (WGS) entry which is preliminary data.</text>
</comment>
<dbReference type="EMBL" id="MEVN01000022">
    <property type="protein sequence ID" value="OGC57067.1"/>
    <property type="molecule type" value="Genomic_DNA"/>
</dbReference>
<name>A0A1F4VIG7_UNCKA</name>
<accession>A0A1F4VIG7</accession>
<organism evidence="1 2">
    <name type="scientific">candidate division WWE3 bacterium RIFCSPLOWO2_12_FULL_36_10</name>
    <dbReference type="NCBI Taxonomy" id="1802630"/>
    <lineage>
        <taxon>Bacteria</taxon>
        <taxon>Katanobacteria</taxon>
    </lineage>
</organism>
<reference evidence="1 2" key="1">
    <citation type="journal article" date="2016" name="Nat. Commun.">
        <title>Thousands of microbial genomes shed light on interconnected biogeochemical processes in an aquifer system.</title>
        <authorList>
            <person name="Anantharaman K."/>
            <person name="Brown C.T."/>
            <person name="Hug L.A."/>
            <person name="Sharon I."/>
            <person name="Castelle C.J."/>
            <person name="Probst A.J."/>
            <person name="Thomas B.C."/>
            <person name="Singh A."/>
            <person name="Wilkins M.J."/>
            <person name="Karaoz U."/>
            <person name="Brodie E.L."/>
            <person name="Williams K.H."/>
            <person name="Hubbard S.S."/>
            <person name="Banfield J.F."/>
        </authorList>
    </citation>
    <scope>NUCLEOTIDE SEQUENCE [LARGE SCALE GENOMIC DNA]</scope>
</reference>
<dbReference type="Proteomes" id="UP000177763">
    <property type="component" value="Unassembled WGS sequence"/>
</dbReference>
<dbReference type="STRING" id="1802630.A3H26_00130"/>
<gene>
    <name evidence="1" type="ORF">A3H26_00130</name>
</gene>
<dbReference type="AlphaFoldDB" id="A0A1F4VIG7"/>
<protein>
    <submittedName>
        <fullName evidence="1">Uncharacterized protein</fullName>
    </submittedName>
</protein>
<evidence type="ECO:0000313" key="1">
    <source>
        <dbReference type="EMBL" id="OGC57067.1"/>
    </source>
</evidence>
<proteinExistence type="predicted"/>
<evidence type="ECO:0000313" key="2">
    <source>
        <dbReference type="Proteomes" id="UP000177763"/>
    </source>
</evidence>
<sequence>MTKILRTNVTTARKNLFLLVDQIINDDIKVILSKDGIKDQVIIQKLNVNYEVESKNDQLNVVRDTAGSIKTSGYNPNELNIAKELFIKSYFAIKTYKKKNGLK</sequence>